<dbReference type="InterPro" id="IPR006094">
    <property type="entry name" value="Oxid_FAD_bind_N"/>
</dbReference>
<reference evidence="7 8" key="1">
    <citation type="submission" date="2019-04" db="EMBL/GenBank/DDBJ databases">
        <title>Friends and foes A comparative genomics study of 23 Aspergillus species from section Flavi.</title>
        <authorList>
            <consortium name="DOE Joint Genome Institute"/>
            <person name="Kjaerbolling I."/>
            <person name="Vesth T."/>
            <person name="Frisvad J.C."/>
            <person name="Nybo J.L."/>
            <person name="Theobald S."/>
            <person name="Kildgaard S."/>
            <person name="Isbrandt T."/>
            <person name="Kuo A."/>
            <person name="Sato A."/>
            <person name="Lyhne E.K."/>
            <person name="Kogle M.E."/>
            <person name="Wiebenga A."/>
            <person name="Kun R.S."/>
            <person name="Lubbers R.J."/>
            <person name="Makela M.R."/>
            <person name="Barry K."/>
            <person name="Chovatia M."/>
            <person name="Clum A."/>
            <person name="Daum C."/>
            <person name="Haridas S."/>
            <person name="He G."/>
            <person name="LaButti K."/>
            <person name="Lipzen A."/>
            <person name="Mondo S."/>
            <person name="Riley R."/>
            <person name="Salamov A."/>
            <person name="Simmons B.A."/>
            <person name="Magnuson J.K."/>
            <person name="Henrissat B."/>
            <person name="Mortensen U.H."/>
            <person name="Larsen T.O."/>
            <person name="Devries R.P."/>
            <person name="Grigoriev I.V."/>
            <person name="Machida M."/>
            <person name="Baker S.E."/>
            <person name="Andersen M.R."/>
        </authorList>
    </citation>
    <scope>NUCLEOTIDE SEQUENCE [LARGE SCALE GENOMIC DNA]</scope>
    <source>
        <strain evidence="7 8">CBS 151.66</strain>
    </source>
</reference>
<protein>
    <recommendedName>
        <fullName evidence="6">FAD-binding PCMH-type domain-containing protein</fullName>
    </recommendedName>
</protein>
<dbReference type="OrthoDB" id="2151789at2759"/>
<name>A0A5N5WN44_9EURO</name>
<dbReference type="Gene3D" id="3.30.465.10">
    <property type="match status" value="1"/>
</dbReference>
<dbReference type="Pfam" id="PF01565">
    <property type="entry name" value="FAD_binding_4"/>
    <property type="match status" value="1"/>
</dbReference>
<sequence length="404" mass="42220">MALRAIVGGLILASSVQATAETSCCQFLSRELPNEVFSPSHGTDTYNRLNNARWSDTTILSPGCIFQPKSTKDVSRGLKVLANKKCQFAIKSGGHNPNPGANNINGGVSIDLGLLNQISLAADRSYVSLGAGSTWGAAYDKFTGEEGLLFPGGLCGTTGVGGVSLGGGQSYLLPKLGWVVDSVLNYEVVLASGDIVNANQKSHPSLFKALKGGGSNFGIVTRADVATFEQTDIWAGQVITPALPTTVEAALQATTNFTELANSHPNSGAQVVLTYTNGSAIIISSVASNDGTVNPEPLQAFTALQPQLGNTVSLRSMSNVVKELDSNQASGYRDAAATITFVNDYATLAAVQNLTAAVYAHIQPEVPNMDFILFLVPMPKVTETYAAARGGNALGLSDRTKDLM</sequence>
<evidence type="ECO:0000256" key="4">
    <source>
        <dbReference type="ARBA" id="ARBA00023002"/>
    </source>
</evidence>
<dbReference type="GO" id="GO:0016491">
    <property type="term" value="F:oxidoreductase activity"/>
    <property type="evidence" value="ECO:0007669"/>
    <property type="project" value="UniProtKB-KW"/>
</dbReference>
<dbReference type="PROSITE" id="PS51387">
    <property type="entry name" value="FAD_PCMH"/>
    <property type="match status" value="1"/>
</dbReference>
<dbReference type="AlphaFoldDB" id="A0A5N5WN44"/>
<feature type="chain" id="PRO_5024835124" description="FAD-binding PCMH-type domain-containing protein" evidence="5">
    <location>
        <begin position="19"/>
        <end position="404"/>
    </location>
</feature>
<organism evidence="7 8">
    <name type="scientific">Aspergillus leporis</name>
    <dbReference type="NCBI Taxonomy" id="41062"/>
    <lineage>
        <taxon>Eukaryota</taxon>
        <taxon>Fungi</taxon>
        <taxon>Dikarya</taxon>
        <taxon>Ascomycota</taxon>
        <taxon>Pezizomycotina</taxon>
        <taxon>Eurotiomycetes</taxon>
        <taxon>Eurotiomycetidae</taxon>
        <taxon>Eurotiales</taxon>
        <taxon>Aspergillaceae</taxon>
        <taxon>Aspergillus</taxon>
        <taxon>Aspergillus subgen. Circumdati</taxon>
    </lineage>
</organism>
<accession>A0A5N5WN44</accession>
<gene>
    <name evidence="7" type="ORF">BDV29DRAFT_162400</name>
</gene>
<keyword evidence="2" id="KW-0285">Flavoprotein</keyword>
<evidence type="ECO:0000256" key="3">
    <source>
        <dbReference type="ARBA" id="ARBA00022827"/>
    </source>
</evidence>
<keyword evidence="3" id="KW-0274">FAD</keyword>
<dbReference type="PANTHER" id="PTHR42973:SF13">
    <property type="entry name" value="FAD-BINDING PCMH-TYPE DOMAIN-CONTAINING PROTEIN"/>
    <property type="match status" value="1"/>
</dbReference>
<evidence type="ECO:0000256" key="5">
    <source>
        <dbReference type="SAM" id="SignalP"/>
    </source>
</evidence>
<evidence type="ECO:0000256" key="1">
    <source>
        <dbReference type="ARBA" id="ARBA00005466"/>
    </source>
</evidence>
<feature type="domain" description="FAD-binding PCMH-type" evidence="6">
    <location>
        <begin position="58"/>
        <end position="230"/>
    </location>
</feature>
<evidence type="ECO:0000256" key="2">
    <source>
        <dbReference type="ARBA" id="ARBA00022630"/>
    </source>
</evidence>
<dbReference type="GO" id="GO:0071949">
    <property type="term" value="F:FAD binding"/>
    <property type="evidence" value="ECO:0007669"/>
    <property type="project" value="InterPro"/>
</dbReference>
<evidence type="ECO:0000313" key="7">
    <source>
        <dbReference type="EMBL" id="KAB8068442.1"/>
    </source>
</evidence>
<dbReference type="EMBL" id="ML732393">
    <property type="protein sequence ID" value="KAB8068442.1"/>
    <property type="molecule type" value="Genomic_DNA"/>
</dbReference>
<dbReference type="InterPro" id="IPR016169">
    <property type="entry name" value="FAD-bd_PCMH_sub2"/>
</dbReference>
<dbReference type="InterPro" id="IPR036318">
    <property type="entry name" value="FAD-bd_PCMH-like_sf"/>
</dbReference>
<dbReference type="InterPro" id="IPR016166">
    <property type="entry name" value="FAD-bd_PCMH"/>
</dbReference>
<dbReference type="PANTHER" id="PTHR42973">
    <property type="entry name" value="BINDING OXIDOREDUCTASE, PUTATIVE (AFU_ORTHOLOGUE AFUA_1G17690)-RELATED"/>
    <property type="match status" value="1"/>
</dbReference>
<keyword evidence="5" id="KW-0732">Signal</keyword>
<dbReference type="Proteomes" id="UP000326565">
    <property type="component" value="Unassembled WGS sequence"/>
</dbReference>
<evidence type="ECO:0000313" key="8">
    <source>
        <dbReference type="Proteomes" id="UP000326565"/>
    </source>
</evidence>
<feature type="signal peptide" evidence="5">
    <location>
        <begin position="1"/>
        <end position="18"/>
    </location>
</feature>
<dbReference type="InterPro" id="IPR050416">
    <property type="entry name" value="FAD-linked_Oxidoreductase"/>
</dbReference>
<evidence type="ECO:0000259" key="6">
    <source>
        <dbReference type="PROSITE" id="PS51387"/>
    </source>
</evidence>
<feature type="non-terminal residue" evidence="7">
    <location>
        <position position="404"/>
    </location>
</feature>
<keyword evidence="8" id="KW-1185">Reference proteome</keyword>
<keyword evidence="4" id="KW-0560">Oxidoreductase</keyword>
<proteinExistence type="inferred from homology"/>
<comment type="similarity">
    <text evidence="1">Belongs to the oxygen-dependent FAD-linked oxidoreductase family.</text>
</comment>
<dbReference type="SUPFAM" id="SSF56176">
    <property type="entry name" value="FAD-binding/transporter-associated domain-like"/>
    <property type="match status" value="1"/>
</dbReference>